<dbReference type="EMBL" id="NNAY01000651">
    <property type="protein sequence ID" value="OXU27172.1"/>
    <property type="molecule type" value="Genomic_DNA"/>
</dbReference>
<feature type="chain" id="PRO_5013167141" evidence="1">
    <location>
        <begin position="20"/>
        <end position="80"/>
    </location>
</feature>
<evidence type="ECO:0000256" key="1">
    <source>
        <dbReference type="SAM" id="SignalP"/>
    </source>
</evidence>
<dbReference type="Proteomes" id="UP000215335">
    <property type="component" value="Unassembled WGS sequence"/>
</dbReference>
<protein>
    <submittedName>
        <fullName evidence="2">Uncharacterized protein</fullName>
    </submittedName>
</protein>
<keyword evidence="1" id="KW-0732">Signal</keyword>
<gene>
    <name evidence="2" type="ORF">TSAR_005437</name>
</gene>
<reference evidence="2 3" key="1">
    <citation type="journal article" date="2017" name="Curr. Biol.">
        <title>The Evolution of Venom by Co-option of Single-Copy Genes.</title>
        <authorList>
            <person name="Martinson E.O."/>
            <person name="Mrinalini"/>
            <person name="Kelkar Y.D."/>
            <person name="Chang C.H."/>
            <person name="Werren J.H."/>
        </authorList>
    </citation>
    <scope>NUCLEOTIDE SEQUENCE [LARGE SCALE GENOMIC DNA]</scope>
    <source>
        <strain evidence="2 3">Alberta</strain>
        <tissue evidence="2">Whole body</tissue>
    </source>
</reference>
<sequence length="80" mass="8532">MKVYALAALLVCCIAQKDAKGNTAAAQQYYENARQELSTACVRQGNTADTANVCSQKVVSWVFNVSLDVSSTARACLANI</sequence>
<proteinExistence type="predicted"/>
<name>A0A232F995_9HYME</name>
<evidence type="ECO:0000313" key="3">
    <source>
        <dbReference type="Proteomes" id="UP000215335"/>
    </source>
</evidence>
<evidence type="ECO:0000313" key="2">
    <source>
        <dbReference type="EMBL" id="OXU27172.1"/>
    </source>
</evidence>
<organism evidence="2 3">
    <name type="scientific">Trichomalopsis sarcophagae</name>
    <dbReference type="NCBI Taxonomy" id="543379"/>
    <lineage>
        <taxon>Eukaryota</taxon>
        <taxon>Metazoa</taxon>
        <taxon>Ecdysozoa</taxon>
        <taxon>Arthropoda</taxon>
        <taxon>Hexapoda</taxon>
        <taxon>Insecta</taxon>
        <taxon>Pterygota</taxon>
        <taxon>Neoptera</taxon>
        <taxon>Endopterygota</taxon>
        <taxon>Hymenoptera</taxon>
        <taxon>Apocrita</taxon>
        <taxon>Proctotrupomorpha</taxon>
        <taxon>Chalcidoidea</taxon>
        <taxon>Pteromalidae</taxon>
        <taxon>Pteromalinae</taxon>
        <taxon>Trichomalopsis</taxon>
    </lineage>
</organism>
<dbReference type="AlphaFoldDB" id="A0A232F995"/>
<keyword evidence="3" id="KW-1185">Reference proteome</keyword>
<feature type="signal peptide" evidence="1">
    <location>
        <begin position="1"/>
        <end position="19"/>
    </location>
</feature>
<comment type="caution">
    <text evidence="2">The sequence shown here is derived from an EMBL/GenBank/DDBJ whole genome shotgun (WGS) entry which is preliminary data.</text>
</comment>
<accession>A0A232F995</accession>